<keyword evidence="2" id="KW-1185">Reference proteome</keyword>
<evidence type="ECO:0000313" key="1">
    <source>
        <dbReference type="EMBL" id="ATW27000.1"/>
    </source>
</evidence>
<gene>
    <name evidence="1" type="ORF">DCMF_21535</name>
</gene>
<accession>A0A3G1KX61</accession>
<proteinExistence type="predicted"/>
<dbReference type="RefSeq" id="WP_214658797.1">
    <property type="nucleotide sequence ID" value="NZ_CP017634.1"/>
</dbReference>
<organism evidence="1 2">
    <name type="scientific">Formimonas warabiya</name>
    <dbReference type="NCBI Taxonomy" id="1761012"/>
    <lineage>
        <taxon>Bacteria</taxon>
        <taxon>Bacillati</taxon>
        <taxon>Bacillota</taxon>
        <taxon>Clostridia</taxon>
        <taxon>Eubacteriales</taxon>
        <taxon>Peptococcaceae</taxon>
        <taxon>Candidatus Formimonas</taxon>
    </lineage>
</organism>
<reference evidence="1 2" key="1">
    <citation type="submission" date="2016-10" db="EMBL/GenBank/DDBJ databases">
        <title>Complete Genome Sequence of Peptococcaceae strain DCMF.</title>
        <authorList>
            <person name="Edwards R.J."/>
            <person name="Holland S.I."/>
            <person name="Deshpande N.P."/>
            <person name="Wong Y.K."/>
            <person name="Ertan H."/>
            <person name="Manefield M."/>
            <person name="Russell T.L."/>
            <person name="Lee M.J."/>
        </authorList>
    </citation>
    <scope>NUCLEOTIDE SEQUENCE [LARGE SCALE GENOMIC DNA]</scope>
    <source>
        <strain evidence="1 2">DCMF</strain>
    </source>
</reference>
<dbReference type="EMBL" id="CP017634">
    <property type="protein sequence ID" value="ATW27000.1"/>
    <property type="molecule type" value="Genomic_DNA"/>
</dbReference>
<evidence type="ECO:0000313" key="2">
    <source>
        <dbReference type="Proteomes" id="UP000323521"/>
    </source>
</evidence>
<dbReference type="KEGG" id="fwa:DCMF_21535"/>
<dbReference type="AlphaFoldDB" id="A0A3G1KX61"/>
<dbReference type="Proteomes" id="UP000323521">
    <property type="component" value="Chromosome"/>
</dbReference>
<sequence>METGKECLEKKVTDLITALKPLAESYRLLVSSADEFNRITLAHRKDLEDAVHRADDLGEIIDKVIDTLDDLLDKWVHEMKRHPEDPVHIPVPKIERS</sequence>
<name>A0A3G1KX61_FORW1</name>
<protein>
    <submittedName>
        <fullName evidence="1">Uncharacterized protein</fullName>
    </submittedName>
</protein>